<dbReference type="Proteomes" id="UP000053593">
    <property type="component" value="Unassembled WGS sequence"/>
</dbReference>
<organism evidence="3 4">
    <name type="scientific">Collybiopsis luxurians FD-317 M1</name>
    <dbReference type="NCBI Taxonomy" id="944289"/>
    <lineage>
        <taxon>Eukaryota</taxon>
        <taxon>Fungi</taxon>
        <taxon>Dikarya</taxon>
        <taxon>Basidiomycota</taxon>
        <taxon>Agaricomycotina</taxon>
        <taxon>Agaricomycetes</taxon>
        <taxon>Agaricomycetidae</taxon>
        <taxon>Agaricales</taxon>
        <taxon>Marasmiineae</taxon>
        <taxon>Omphalotaceae</taxon>
        <taxon>Collybiopsis</taxon>
        <taxon>Collybiopsis luxurians</taxon>
    </lineage>
</organism>
<feature type="transmembrane region" description="Helical" evidence="2">
    <location>
        <begin position="265"/>
        <end position="287"/>
    </location>
</feature>
<dbReference type="HOGENOM" id="CLU_676246_0_0_1"/>
<accession>A0A0D0C1L7</accession>
<feature type="region of interest" description="Disordered" evidence="1">
    <location>
        <begin position="385"/>
        <end position="407"/>
    </location>
</feature>
<dbReference type="CDD" id="cd12087">
    <property type="entry name" value="TM_EGFR-like"/>
    <property type="match status" value="1"/>
</dbReference>
<feature type="compositionally biased region" description="Low complexity" evidence="1">
    <location>
        <begin position="225"/>
        <end position="245"/>
    </location>
</feature>
<feature type="region of interest" description="Disordered" evidence="1">
    <location>
        <begin position="196"/>
        <end position="253"/>
    </location>
</feature>
<gene>
    <name evidence="3" type="ORF">GYMLUDRAFT_64681</name>
</gene>
<dbReference type="EMBL" id="KN834858">
    <property type="protein sequence ID" value="KIK51657.1"/>
    <property type="molecule type" value="Genomic_DNA"/>
</dbReference>
<evidence type="ECO:0000313" key="4">
    <source>
        <dbReference type="Proteomes" id="UP000053593"/>
    </source>
</evidence>
<feature type="compositionally biased region" description="Pro residues" evidence="1">
    <location>
        <begin position="397"/>
        <end position="407"/>
    </location>
</feature>
<keyword evidence="2" id="KW-1133">Transmembrane helix</keyword>
<sequence>MSILTSLIPNTSGSFSTLGLPDSFLTDTRYAVMPKIYDTSFRVESANNIQSDSKSNPARIFKKPFSTSITYKTSITVLCRSPCSCIATSNRIDPSTANSGLSTPVTLMATDILPTIPTILPFFTLTPTLNPLFTVTTNPSQTVTVLPSTLTTPSVASQSANNASPTPTTIIASDTITLSNLDTSSTKIFESTSPASAAPYKFSPRSSSAPAKPSGSTKSPDRTELTSTQSSSPTQPSSITQTSESAQASPVPSAIHQITQSSAPIAGYVLGAIAALAIITLITFILVRRRRKQARNGQIIPWMELSSISPRNHCNVRRKKDSRPLYQNLPSSDSGSWPEDSRETMEASVTGSDLGSGSIEPITARLDFLQNGMAWVVEHMQQLESQKDDIEMGESDAPPPAYVPGQN</sequence>
<feature type="region of interest" description="Disordered" evidence="1">
    <location>
        <begin position="313"/>
        <end position="356"/>
    </location>
</feature>
<keyword evidence="2" id="KW-0472">Membrane</keyword>
<name>A0A0D0C1L7_9AGAR</name>
<evidence type="ECO:0000256" key="2">
    <source>
        <dbReference type="SAM" id="Phobius"/>
    </source>
</evidence>
<dbReference type="AlphaFoldDB" id="A0A0D0C1L7"/>
<proteinExistence type="predicted"/>
<evidence type="ECO:0008006" key="5">
    <source>
        <dbReference type="Google" id="ProtNLM"/>
    </source>
</evidence>
<feature type="compositionally biased region" description="Low complexity" evidence="1">
    <location>
        <begin position="203"/>
        <end position="218"/>
    </location>
</feature>
<evidence type="ECO:0000313" key="3">
    <source>
        <dbReference type="EMBL" id="KIK51657.1"/>
    </source>
</evidence>
<evidence type="ECO:0000256" key="1">
    <source>
        <dbReference type="SAM" id="MobiDB-lite"/>
    </source>
</evidence>
<reference evidence="3 4" key="1">
    <citation type="submission" date="2014-04" db="EMBL/GenBank/DDBJ databases">
        <title>Evolutionary Origins and Diversification of the Mycorrhizal Mutualists.</title>
        <authorList>
            <consortium name="DOE Joint Genome Institute"/>
            <consortium name="Mycorrhizal Genomics Consortium"/>
            <person name="Kohler A."/>
            <person name="Kuo A."/>
            <person name="Nagy L.G."/>
            <person name="Floudas D."/>
            <person name="Copeland A."/>
            <person name="Barry K.W."/>
            <person name="Cichocki N."/>
            <person name="Veneault-Fourrey C."/>
            <person name="LaButti K."/>
            <person name="Lindquist E.A."/>
            <person name="Lipzen A."/>
            <person name="Lundell T."/>
            <person name="Morin E."/>
            <person name="Murat C."/>
            <person name="Riley R."/>
            <person name="Ohm R."/>
            <person name="Sun H."/>
            <person name="Tunlid A."/>
            <person name="Henrissat B."/>
            <person name="Grigoriev I.V."/>
            <person name="Hibbett D.S."/>
            <person name="Martin F."/>
        </authorList>
    </citation>
    <scope>NUCLEOTIDE SEQUENCE [LARGE SCALE GENOMIC DNA]</scope>
    <source>
        <strain evidence="3 4">FD-317 M1</strain>
    </source>
</reference>
<keyword evidence="4" id="KW-1185">Reference proteome</keyword>
<protein>
    <recommendedName>
        <fullName evidence="5">Mid2 domain-containing protein</fullName>
    </recommendedName>
</protein>
<keyword evidence="2" id="KW-0812">Transmembrane</keyword>